<sequence>MKVYNIFNININLIIKFTSEQGNIFFIKMDKLNFRLKNKKLKVKYKKLISIFIKKARIISIISFYFKF</sequence>
<proteinExistence type="predicted"/>
<evidence type="ECO:0000313" key="1">
    <source>
        <dbReference type="EMBL" id="QVX31440.1"/>
    </source>
</evidence>
<protein>
    <submittedName>
        <fullName evidence="1">Ribosomal protein S18</fullName>
    </submittedName>
</protein>
<reference evidence="1" key="1">
    <citation type="submission" date="2020-07" db="EMBL/GenBank/DDBJ databases">
        <title>Plastomes in the holoparasitic family Balanophoraceae: extremely high AT content, severe gene content reduction, and two independent genetic code changes.</title>
        <authorList>
            <person name="Ceriotti L.F."/>
            <person name="Roulet M.E."/>
            <person name="Sanchez-Puerta M.V."/>
        </authorList>
    </citation>
    <scope>NUCLEOTIDE SEQUENCE</scope>
    <source>
        <tissue evidence="1">Tuber</tissue>
    </source>
</reference>
<dbReference type="AlphaFoldDB" id="A0A8E7MK00"/>
<gene>
    <name evidence="1" type="primary">rps18</name>
</gene>
<dbReference type="EMBL" id="MT834847">
    <property type="protein sequence ID" value="QVX31440.1"/>
    <property type="molecule type" value="Genomic_DNA"/>
</dbReference>
<accession>A0A8E7MK00</accession>
<geneLocation type="plastid" evidence="1"/>
<keyword evidence="1" id="KW-0687">Ribonucleoprotein</keyword>
<organism evidence="1">
    <name type="scientific">Ombrophytum subterraneum</name>
    <dbReference type="NCBI Taxonomy" id="50155"/>
    <lineage>
        <taxon>Eukaryota</taxon>
        <taxon>Viridiplantae</taxon>
        <taxon>Streptophyta</taxon>
        <taxon>Embryophyta</taxon>
        <taxon>Tracheophyta</taxon>
        <taxon>Spermatophyta</taxon>
        <taxon>Magnoliopsida</taxon>
        <taxon>eudicotyledons</taxon>
        <taxon>Gunneridae</taxon>
        <taxon>Pentapetalae</taxon>
        <taxon>Santalales</taxon>
        <taxon>Balanophoraceae</taxon>
        <taxon>Ombrophytum</taxon>
    </lineage>
</organism>
<name>A0A8E7MK00_9MAGN</name>
<keyword evidence="1" id="KW-0689">Ribosomal protein</keyword>
<dbReference type="GO" id="GO:0005840">
    <property type="term" value="C:ribosome"/>
    <property type="evidence" value="ECO:0007669"/>
    <property type="project" value="UniProtKB-KW"/>
</dbReference>
<keyword evidence="1" id="KW-0934">Plastid</keyword>